<evidence type="ECO:0000313" key="3">
    <source>
        <dbReference type="EnsemblPlants" id="KRG88509"/>
    </source>
</evidence>
<proteinExistence type="predicted"/>
<protein>
    <submittedName>
        <fullName evidence="2 3">Uncharacterized protein</fullName>
    </submittedName>
</protein>
<dbReference type="EnsemblPlants" id="KRG88509">
    <property type="protein sequence ID" value="KRG88509"/>
    <property type="gene ID" value="GLYMA_U026900"/>
</dbReference>
<feature type="transmembrane region" description="Helical" evidence="1">
    <location>
        <begin position="285"/>
        <end position="304"/>
    </location>
</feature>
<keyword evidence="4" id="KW-1185">Reference proteome</keyword>
<evidence type="ECO:0000256" key="1">
    <source>
        <dbReference type="SAM" id="Phobius"/>
    </source>
</evidence>
<feature type="transmembrane region" description="Helical" evidence="1">
    <location>
        <begin position="119"/>
        <end position="144"/>
    </location>
</feature>
<dbReference type="Gramene" id="KRG88509">
    <property type="protein sequence ID" value="KRG88509"/>
    <property type="gene ID" value="GLYMA_U026900"/>
</dbReference>
<accession>A0A0R0E2P3</accession>
<dbReference type="OMA" id="RTCSTEM"/>
<feature type="transmembrane region" description="Helical" evidence="1">
    <location>
        <begin position="212"/>
        <end position="235"/>
    </location>
</feature>
<evidence type="ECO:0000313" key="4">
    <source>
        <dbReference type="Proteomes" id="UP000008827"/>
    </source>
</evidence>
<dbReference type="InParanoid" id="A0A0R0E2P3"/>
<feature type="transmembrane region" description="Helical" evidence="1">
    <location>
        <begin position="156"/>
        <end position="174"/>
    </location>
</feature>
<gene>
    <name evidence="2" type="ORF">GLYMA_U026900</name>
</gene>
<keyword evidence="1" id="KW-0812">Transmembrane</keyword>
<sequence>MARATTSAGPPSPTYYLLDETTWRGQACRKVNDDEVVVALLRMLLTEVEKGPYFSYNDVQDYRRTQINSTHPSEYETKTWLTRYSHPEAFLSLFAKPYLDLPVPSSFVRTCSTEMLKTYVASAPIACSAFVLHYLVPQVWCYLIPSCSYGFRPRSVRFIISSVASFLLFQFLTINFVVPVVWQFPTAIGPSHSLVCYLFPKISDHLTLTVRCSCLACLLSQFVPAIQSVCFVLVVRSAVLVEPQKTSLLLSRRSWMVVPLVVSSYATPASAFGIEIVASCTRYAILELALFLALVFRVGVLVGVTSQ</sequence>
<reference evidence="2" key="3">
    <citation type="submission" date="2018-07" db="EMBL/GenBank/DDBJ databases">
        <title>WGS assembly of Glycine max.</title>
        <authorList>
            <person name="Schmutz J."/>
            <person name="Cannon S."/>
            <person name="Schlueter J."/>
            <person name="Ma J."/>
            <person name="Mitros T."/>
            <person name="Nelson W."/>
            <person name="Hyten D."/>
            <person name="Song Q."/>
            <person name="Thelen J."/>
            <person name="Cheng J."/>
            <person name="Xu D."/>
            <person name="Hellsten U."/>
            <person name="May G."/>
            <person name="Yu Y."/>
            <person name="Sakurai T."/>
            <person name="Umezawa T."/>
            <person name="Bhattacharyya M."/>
            <person name="Sandhu D."/>
            <person name="Valliyodan B."/>
            <person name="Lindquist E."/>
            <person name="Peto M."/>
            <person name="Grant D."/>
            <person name="Shu S."/>
            <person name="Goodstein D."/>
            <person name="Barry K."/>
            <person name="Futrell-Griggs M."/>
            <person name="Abernathy B."/>
            <person name="Du J."/>
            <person name="Tian Z."/>
            <person name="Zhu L."/>
            <person name="Gill N."/>
            <person name="Joshi T."/>
            <person name="Libault M."/>
            <person name="Sethuraman A."/>
            <person name="Zhang X."/>
            <person name="Shinozaki K."/>
            <person name="Nguyen H."/>
            <person name="Wing R."/>
            <person name="Cregan P."/>
            <person name="Specht J."/>
            <person name="Grimwood J."/>
            <person name="Rokhsar D."/>
            <person name="Stacey G."/>
            <person name="Shoemaker R."/>
            <person name="Jackson S."/>
        </authorList>
    </citation>
    <scope>NUCLEOTIDE SEQUENCE</scope>
    <source>
        <tissue evidence="2">Callus</tissue>
    </source>
</reference>
<keyword evidence="1" id="KW-1133">Transmembrane helix</keyword>
<dbReference type="PaxDb" id="3847-GLYMA0260S50.1"/>
<dbReference type="GO" id="GO:0016020">
    <property type="term" value="C:membrane"/>
    <property type="evidence" value="ECO:0007669"/>
    <property type="project" value="UniProtKB-SubCell"/>
</dbReference>
<dbReference type="EMBL" id="KZ847282">
    <property type="protein sequence ID" value="KRG88509.1"/>
    <property type="molecule type" value="Genomic_DNA"/>
</dbReference>
<feature type="transmembrane region" description="Helical" evidence="1">
    <location>
        <begin position="255"/>
        <end position="278"/>
    </location>
</feature>
<evidence type="ECO:0000313" key="2">
    <source>
        <dbReference type="EMBL" id="KRG88509.1"/>
    </source>
</evidence>
<organism evidence="3">
    <name type="scientific">Glycine max</name>
    <name type="common">Soybean</name>
    <name type="synonym">Glycine hispida</name>
    <dbReference type="NCBI Taxonomy" id="3847"/>
    <lineage>
        <taxon>Eukaryota</taxon>
        <taxon>Viridiplantae</taxon>
        <taxon>Streptophyta</taxon>
        <taxon>Embryophyta</taxon>
        <taxon>Tracheophyta</taxon>
        <taxon>Spermatophyta</taxon>
        <taxon>Magnoliopsida</taxon>
        <taxon>eudicotyledons</taxon>
        <taxon>Gunneridae</taxon>
        <taxon>Pentapetalae</taxon>
        <taxon>rosids</taxon>
        <taxon>fabids</taxon>
        <taxon>Fabales</taxon>
        <taxon>Fabaceae</taxon>
        <taxon>Papilionoideae</taxon>
        <taxon>50 kb inversion clade</taxon>
        <taxon>NPAAA clade</taxon>
        <taxon>indigoferoid/millettioid clade</taxon>
        <taxon>Phaseoleae</taxon>
        <taxon>Glycine</taxon>
        <taxon>Glycine subgen. Soja</taxon>
    </lineage>
</organism>
<reference evidence="3" key="2">
    <citation type="submission" date="2018-02" db="UniProtKB">
        <authorList>
            <consortium name="EnsemblPlants"/>
        </authorList>
    </citation>
    <scope>IDENTIFICATION</scope>
    <source>
        <strain evidence="3">Williams 82</strain>
    </source>
</reference>
<name>A0A0R0E2P3_SOYBN</name>
<dbReference type="STRING" id="3847.A0A0R0E2P3"/>
<dbReference type="AlphaFoldDB" id="A0A0R0E2P3"/>
<dbReference type="Proteomes" id="UP000008827">
    <property type="component" value="Unassembled WGS sequence"/>
</dbReference>
<reference evidence="2" key="1">
    <citation type="journal article" date="2010" name="Nature">
        <title>Genome sequence of the palaeopolyploid soybean.</title>
        <authorList>
            <person name="Schmutz J."/>
            <person name="Cannon S.B."/>
            <person name="Schlueter J."/>
            <person name="Ma J."/>
            <person name="Mitros T."/>
            <person name="Nelson W."/>
            <person name="Hyten D.L."/>
            <person name="Song Q."/>
            <person name="Thelen J.J."/>
            <person name="Cheng J."/>
            <person name="Xu D."/>
            <person name="Hellsten U."/>
            <person name="May G.D."/>
            <person name="Yu Y."/>
            <person name="Sakurai T."/>
            <person name="Umezawa T."/>
            <person name="Bhattacharyya M.K."/>
            <person name="Sandhu D."/>
            <person name="Valliyodan B."/>
            <person name="Lindquist E."/>
            <person name="Peto M."/>
            <person name="Grant D."/>
            <person name="Shu S."/>
            <person name="Goodstein D."/>
            <person name="Barry K."/>
            <person name="Futrell-Griggs M."/>
            <person name="Abernathy B."/>
            <person name="Du J."/>
            <person name="Tian Z."/>
            <person name="Zhu L."/>
            <person name="Gill N."/>
            <person name="Joshi T."/>
            <person name="Libault M."/>
            <person name="Sethuraman A."/>
            <person name="Zhang X.-C."/>
            <person name="Shinozaki K."/>
            <person name="Nguyen H.T."/>
            <person name="Wing R.A."/>
            <person name="Cregan P."/>
            <person name="Specht J."/>
            <person name="Grimwood J."/>
            <person name="Rokhsar D."/>
            <person name="Stacey G."/>
            <person name="Shoemaker R.C."/>
            <person name="Jackson S.A."/>
        </authorList>
    </citation>
    <scope>NUCLEOTIDE SEQUENCE</scope>
    <source>
        <tissue evidence="2">Callus</tissue>
    </source>
</reference>
<keyword evidence="1" id="KW-0472">Membrane</keyword>